<keyword evidence="5" id="KW-1133">Transmembrane helix</keyword>
<evidence type="ECO:0000256" key="4">
    <source>
        <dbReference type="ARBA" id="ARBA00022692"/>
    </source>
</evidence>
<dbReference type="InterPro" id="IPR038468">
    <property type="entry name" value="MmpS_C"/>
</dbReference>
<evidence type="ECO:0000256" key="1">
    <source>
        <dbReference type="ARBA" id="ARBA00004236"/>
    </source>
</evidence>
<dbReference type="Pfam" id="PF05423">
    <property type="entry name" value="Mycobact_memb"/>
    <property type="match status" value="1"/>
</dbReference>
<evidence type="ECO:0000313" key="8">
    <source>
        <dbReference type="Proteomes" id="UP000812982"/>
    </source>
</evidence>
<keyword evidence="4" id="KW-0812">Transmembrane</keyword>
<gene>
    <name evidence="7" type="ORF">FR943_04525</name>
</gene>
<comment type="similarity">
    <text evidence="2">Belongs to the MmpS family.</text>
</comment>
<evidence type="ECO:0000313" key="7">
    <source>
        <dbReference type="EMBL" id="MBU9763109.1"/>
    </source>
</evidence>
<protein>
    <recommendedName>
        <fullName evidence="9">Transport acessory protein MmpS</fullName>
    </recommendedName>
</protein>
<keyword evidence="3" id="KW-1003">Cell membrane</keyword>
<name>A0ABS6KHS2_9MYCO</name>
<dbReference type="RefSeq" id="WP_246584856.1">
    <property type="nucleotide sequence ID" value="NZ_VOMB01000006.1"/>
</dbReference>
<comment type="subcellular location">
    <subcellularLocation>
        <location evidence="1">Cell membrane</location>
    </subcellularLocation>
</comment>
<evidence type="ECO:0000256" key="2">
    <source>
        <dbReference type="ARBA" id="ARBA00007531"/>
    </source>
</evidence>
<sequence length="136" mass="15086">MWIPLLILVVILAGGFTVMRLHGVFGSEVRPVYADTEVEERTPYDPKQLVYEVFGPPGTVANISYFDVDAEPQFVEKASLPWSLEFPMTEATAMVNVIAQGDSNRIGCRIIIDDKVEAERVENGESAFTYCLLKAA</sequence>
<evidence type="ECO:0000256" key="6">
    <source>
        <dbReference type="ARBA" id="ARBA00023136"/>
    </source>
</evidence>
<evidence type="ECO:0000256" key="3">
    <source>
        <dbReference type="ARBA" id="ARBA00022475"/>
    </source>
</evidence>
<keyword evidence="6" id="KW-0472">Membrane</keyword>
<evidence type="ECO:0000256" key="5">
    <source>
        <dbReference type="ARBA" id="ARBA00022989"/>
    </source>
</evidence>
<evidence type="ECO:0008006" key="9">
    <source>
        <dbReference type="Google" id="ProtNLM"/>
    </source>
</evidence>
<comment type="caution">
    <text evidence="7">The sequence shown here is derived from an EMBL/GenBank/DDBJ whole genome shotgun (WGS) entry which is preliminary data.</text>
</comment>
<dbReference type="Proteomes" id="UP000812982">
    <property type="component" value="Unassembled WGS sequence"/>
</dbReference>
<proteinExistence type="inferred from homology"/>
<dbReference type="InterPro" id="IPR008693">
    <property type="entry name" value="MmpS"/>
</dbReference>
<dbReference type="Gene3D" id="2.60.40.2880">
    <property type="entry name" value="MmpS1-5, C-terminal soluble domain"/>
    <property type="match status" value="1"/>
</dbReference>
<accession>A0ABS6KHS2</accession>
<organism evidence="7 8">
    <name type="scientific">[Mycobacterium] fortunisiensis</name>
    <dbReference type="NCBI Taxonomy" id="2600579"/>
    <lineage>
        <taxon>Bacteria</taxon>
        <taxon>Bacillati</taxon>
        <taxon>Actinomycetota</taxon>
        <taxon>Actinomycetes</taxon>
        <taxon>Mycobacteriales</taxon>
        <taxon>Mycobacteriaceae</taxon>
        <taxon>Mycolicibacterium</taxon>
    </lineage>
</organism>
<reference evidence="7 8" key="1">
    <citation type="journal article" date="2021" name="Sci. Rep.">
        <title>Phenotypic and genomic hallmarks of a novel, potentially pathogenic rapidly growing Mycobacterium species related to the Mycobacterium fortuitum complex.</title>
        <authorList>
            <person name="Gharbi R."/>
            <person name="Khanna V."/>
            <person name="Frigui W."/>
            <person name="Mhenni B."/>
            <person name="Brosch R."/>
            <person name="Mardassi H."/>
        </authorList>
    </citation>
    <scope>NUCLEOTIDE SEQUENCE [LARGE SCALE GENOMIC DNA]</scope>
    <source>
        <strain evidence="7 8">TNTM28</strain>
    </source>
</reference>
<keyword evidence="8" id="KW-1185">Reference proteome</keyword>
<dbReference type="EMBL" id="VOMB01000006">
    <property type="protein sequence ID" value="MBU9763109.1"/>
    <property type="molecule type" value="Genomic_DNA"/>
</dbReference>